<evidence type="ECO:0000313" key="1">
    <source>
        <dbReference type="EMBL" id="KCZ82254.1"/>
    </source>
</evidence>
<keyword evidence="2" id="KW-1185">Reference proteome</keyword>
<dbReference type="AlphaFoldDB" id="A0A059F5I8"/>
<accession>A0A059F5I8</accession>
<gene>
    <name evidence="1" type="ORF">H312_00277</name>
</gene>
<sequence length="351" mass="41455">MKLKYNPKNENSLEKIWNKLSSLYYTKADKYLEDQKEKASLLSHIHTALNELQVVVETNNLTNNKIIKKIPIDKEHPLGCNKVLMLENISKILLNVNPMINEFIKEENKTFNVLKNNLLSINNNLINLIINNYKILISFSGELILSKNKENKNKREINLIKLNDIFNKENKRIKNALSKILLIEDFDNNFNYLFKKNYNIRLEFNNIVLQNTYYLNGSFKEIAEESYFICKHEGVYSYKGIKLIIEGTNHTLTNVNNIENNASEDLIENHFISFVNSSLKNNYKLIDLFEKIRIYISFYILKEVYSCNQLFKDDYFIYGINNDNVYRINDDMILYLNELPIEINVNELNKE</sequence>
<name>A0A059F5I8_9MICR</name>
<organism evidence="1 2">
    <name type="scientific">Anncaliia algerae PRA339</name>
    <dbReference type="NCBI Taxonomy" id="1288291"/>
    <lineage>
        <taxon>Eukaryota</taxon>
        <taxon>Fungi</taxon>
        <taxon>Fungi incertae sedis</taxon>
        <taxon>Microsporidia</taxon>
        <taxon>Tubulinosematoidea</taxon>
        <taxon>Tubulinosematidae</taxon>
        <taxon>Anncaliia</taxon>
    </lineage>
</organism>
<dbReference type="OrthoDB" id="10398963at2759"/>
<dbReference type="EMBL" id="KK365131">
    <property type="protein sequence ID" value="KCZ82254.1"/>
    <property type="molecule type" value="Genomic_DNA"/>
</dbReference>
<protein>
    <submittedName>
        <fullName evidence="1">Uncharacterized protein</fullName>
    </submittedName>
</protein>
<dbReference type="Proteomes" id="UP000030655">
    <property type="component" value="Unassembled WGS sequence"/>
</dbReference>
<reference evidence="2" key="1">
    <citation type="submission" date="2013-02" db="EMBL/GenBank/DDBJ databases">
        <authorList>
            <consortium name="The Broad Institute Genome Sequencing Platform"/>
            <person name="Cuomo C."/>
            <person name="Becnel J."/>
            <person name="Sanscrainte N."/>
            <person name="Walker B."/>
            <person name="Young S.K."/>
            <person name="Zeng Q."/>
            <person name="Gargeya S."/>
            <person name="Fitzgerald M."/>
            <person name="Haas B."/>
            <person name="Abouelleil A."/>
            <person name="Alvarado L."/>
            <person name="Arachchi H.M."/>
            <person name="Berlin A.M."/>
            <person name="Chapman S.B."/>
            <person name="Dewar J."/>
            <person name="Goldberg J."/>
            <person name="Griggs A."/>
            <person name="Gujja S."/>
            <person name="Hansen M."/>
            <person name="Howarth C."/>
            <person name="Imamovic A."/>
            <person name="Larimer J."/>
            <person name="McCowan C."/>
            <person name="Murphy C."/>
            <person name="Neiman D."/>
            <person name="Pearson M."/>
            <person name="Priest M."/>
            <person name="Roberts A."/>
            <person name="Saif S."/>
            <person name="Shea T."/>
            <person name="Sisk P."/>
            <person name="Sykes S."/>
            <person name="Wortman J."/>
            <person name="Nusbaum C."/>
            <person name="Birren B."/>
        </authorList>
    </citation>
    <scope>NUCLEOTIDE SEQUENCE [LARGE SCALE GENOMIC DNA]</scope>
    <source>
        <strain evidence="2">PRA339</strain>
    </source>
</reference>
<dbReference type="HOGENOM" id="CLU_789807_0_0_1"/>
<proteinExistence type="predicted"/>
<evidence type="ECO:0000313" key="2">
    <source>
        <dbReference type="Proteomes" id="UP000030655"/>
    </source>
</evidence>
<dbReference type="VEuPathDB" id="MicrosporidiaDB:H312_00277"/>
<reference evidence="1 2" key="2">
    <citation type="submission" date="2014-03" db="EMBL/GenBank/DDBJ databases">
        <title>The Genome Sequence of Anncaliia algerae insect isolate PRA339.</title>
        <authorList>
            <consortium name="The Broad Institute Genome Sequencing Platform"/>
            <consortium name="The Broad Institute Genome Sequencing Center for Infectious Disease"/>
            <person name="Cuomo C."/>
            <person name="Becnel J."/>
            <person name="Sanscrainte N."/>
            <person name="Walker B."/>
            <person name="Young S.K."/>
            <person name="Zeng Q."/>
            <person name="Gargeya S."/>
            <person name="Fitzgerald M."/>
            <person name="Haas B."/>
            <person name="Abouelleil A."/>
            <person name="Alvarado L."/>
            <person name="Arachchi H.M."/>
            <person name="Berlin A.M."/>
            <person name="Chapman S.B."/>
            <person name="Dewar J."/>
            <person name="Goldberg J."/>
            <person name="Griggs A."/>
            <person name="Gujja S."/>
            <person name="Hansen M."/>
            <person name="Howarth C."/>
            <person name="Imamovic A."/>
            <person name="Larimer J."/>
            <person name="McCowan C."/>
            <person name="Murphy C."/>
            <person name="Neiman D."/>
            <person name="Pearson M."/>
            <person name="Priest M."/>
            <person name="Roberts A."/>
            <person name="Saif S."/>
            <person name="Shea T."/>
            <person name="Sisk P."/>
            <person name="Sykes S."/>
            <person name="Wortman J."/>
            <person name="Nusbaum C."/>
            <person name="Birren B."/>
        </authorList>
    </citation>
    <scope>NUCLEOTIDE SEQUENCE [LARGE SCALE GENOMIC DNA]</scope>
    <source>
        <strain evidence="1 2">PRA339</strain>
    </source>
</reference>